<protein>
    <submittedName>
        <fullName evidence="2">DUF624 domain-containing protein</fullName>
    </submittedName>
</protein>
<sequence>MSRALYSILEWITRFAYINILWVFFSLVGGILLGLFPATIAMFSLIRQWLKGNSDLPVFKSFWQYYKSEFFKSNRLGVIVYMVSLIFIFNIFFLQANIGELLTWTYAPLLAGFLLFIILLFYIFPTYVHFDLKVSQIFKNAFLMMLVSPMHTFLIFISLGAFYFIVSAIPALGLAFGASFYCFITMWFALDAFNKIDKKKAPDTTT</sequence>
<evidence type="ECO:0000313" key="3">
    <source>
        <dbReference type="Proteomes" id="UP000678228"/>
    </source>
</evidence>
<feature type="transmembrane region" description="Helical" evidence="1">
    <location>
        <begin position="142"/>
        <end position="165"/>
    </location>
</feature>
<evidence type="ECO:0000313" key="2">
    <source>
        <dbReference type="EMBL" id="MBP3953042.1"/>
    </source>
</evidence>
<keyword evidence="1" id="KW-1133">Transmembrane helix</keyword>
<feature type="transmembrane region" description="Helical" evidence="1">
    <location>
        <begin position="20"/>
        <end position="46"/>
    </location>
</feature>
<reference evidence="2" key="1">
    <citation type="submission" date="2021-03" db="EMBL/GenBank/DDBJ databases">
        <title>Bacillus suaedae sp. nov., isolated from Suaeda aralocaspica.</title>
        <authorList>
            <person name="Lei R.F.R."/>
        </authorList>
    </citation>
    <scope>NUCLEOTIDE SEQUENCE</scope>
    <source>
        <strain evidence="2">YZJH907-2</strain>
    </source>
</reference>
<dbReference type="InterPro" id="IPR006938">
    <property type="entry name" value="DUF624"/>
</dbReference>
<keyword evidence="1" id="KW-0812">Transmembrane</keyword>
<proteinExistence type="predicted"/>
<organism evidence="2 3">
    <name type="scientific">Halalkalibacter suaedae</name>
    <dbReference type="NCBI Taxonomy" id="2822140"/>
    <lineage>
        <taxon>Bacteria</taxon>
        <taxon>Bacillati</taxon>
        <taxon>Bacillota</taxon>
        <taxon>Bacilli</taxon>
        <taxon>Bacillales</taxon>
        <taxon>Bacillaceae</taxon>
        <taxon>Halalkalibacter</taxon>
    </lineage>
</organism>
<keyword evidence="3" id="KW-1185">Reference proteome</keyword>
<feature type="transmembrane region" description="Helical" evidence="1">
    <location>
        <begin position="76"/>
        <end position="94"/>
    </location>
</feature>
<feature type="transmembrane region" description="Helical" evidence="1">
    <location>
        <begin position="171"/>
        <end position="190"/>
    </location>
</feature>
<dbReference type="EMBL" id="JAGKSQ010000009">
    <property type="protein sequence ID" value="MBP3953042.1"/>
    <property type="molecule type" value="Genomic_DNA"/>
</dbReference>
<comment type="caution">
    <text evidence="2">The sequence shown here is derived from an EMBL/GenBank/DDBJ whole genome shotgun (WGS) entry which is preliminary data.</text>
</comment>
<evidence type="ECO:0000256" key="1">
    <source>
        <dbReference type="SAM" id="Phobius"/>
    </source>
</evidence>
<gene>
    <name evidence="2" type="ORF">J7W16_18120</name>
</gene>
<name>A0A940WYC9_9BACI</name>
<accession>A0A940WYC9</accession>
<dbReference type="Proteomes" id="UP000678228">
    <property type="component" value="Unassembled WGS sequence"/>
</dbReference>
<dbReference type="Pfam" id="PF04854">
    <property type="entry name" value="DUF624"/>
    <property type="match status" value="1"/>
</dbReference>
<keyword evidence="1" id="KW-0472">Membrane</keyword>
<dbReference type="AlphaFoldDB" id="A0A940WYC9"/>
<feature type="transmembrane region" description="Helical" evidence="1">
    <location>
        <begin position="106"/>
        <end position="130"/>
    </location>
</feature>
<dbReference type="RefSeq" id="WP_210598900.1">
    <property type="nucleotide sequence ID" value="NZ_JAGKSQ010000009.1"/>
</dbReference>